<name>R7WLA5_9NOCA</name>
<evidence type="ECO:0000256" key="6">
    <source>
        <dbReference type="ARBA" id="ARBA00023136"/>
    </source>
</evidence>
<dbReference type="PANTHER" id="PTHR42718:SF47">
    <property type="entry name" value="METHYL VIOLOGEN RESISTANCE PROTEIN SMVA"/>
    <property type="match status" value="1"/>
</dbReference>
<feature type="transmembrane region" description="Helical" evidence="7">
    <location>
        <begin position="295"/>
        <end position="319"/>
    </location>
</feature>
<gene>
    <name evidence="9" type="ORF">Rrhod_2597</name>
</gene>
<dbReference type="Gene3D" id="1.20.1250.20">
    <property type="entry name" value="MFS general substrate transporter like domains"/>
    <property type="match status" value="1"/>
</dbReference>
<dbReference type="SUPFAM" id="SSF103473">
    <property type="entry name" value="MFS general substrate transporter"/>
    <property type="match status" value="1"/>
</dbReference>
<evidence type="ECO:0000256" key="5">
    <source>
        <dbReference type="ARBA" id="ARBA00022989"/>
    </source>
</evidence>
<dbReference type="InterPro" id="IPR011701">
    <property type="entry name" value="MFS"/>
</dbReference>
<dbReference type="PANTHER" id="PTHR42718">
    <property type="entry name" value="MAJOR FACILITATOR SUPERFAMILY MULTIDRUG TRANSPORTER MFSC"/>
    <property type="match status" value="1"/>
</dbReference>
<keyword evidence="6 7" id="KW-0472">Membrane</keyword>
<feature type="transmembrane region" description="Helical" evidence="7">
    <location>
        <begin position="223"/>
        <end position="243"/>
    </location>
</feature>
<evidence type="ECO:0000313" key="9">
    <source>
        <dbReference type="EMBL" id="EOM76070.1"/>
    </source>
</evidence>
<evidence type="ECO:0000256" key="3">
    <source>
        <dbReference type="ARBA" id="ARBA00022475"/>
    </source>
</evidence>
<dbReference type="PROSITE" id="PS50850">
    <property type="entry name" value="MFS"/>
    <property type="match status" value="1"/>
</dbReference>
<dbReference type="EMBL" id="APMY01000076">
    <property type="protein sequence ID" value="EOM76070.1"/>
    <property type="molecule type" value="Genomic_DNA"/>
</dbReference>
<dbReference type="AlphaFoldDB" id="R7WLA5"/>
<protein>
    <submittedName>
        <fullName evidence="9">Major facilitator superfamily multidrug</fullName>
    </submittedName>
</protein>
<evidence type="ECO:0000256" key="4">
    <source>
        <dbReference type="ARBA" id="ARBA00022692"/>
    </source>
</evidence>
<evidence type="ECO:0000259" key="8">
    <source>
        <dbReference type="PROSITE" id="PS50850"/>
    </source>
</evidence>
<keyword evidence="4 7" id="KW-0812">Transmembrane</keyword>
<evidence type="ECO:0000256" key="1">
    <source>
        <dbReference type="ARBA" id="ARBA00004651"/>
    </source>
</evidence>
<keyword evidence="10" id="KW-1185">Reference proteome</keyword>
<dbReference type="InterPro" id="IPR020846">
    <property type="entry name" value="MFS_dom"/>
</dbReference>
<dbReference type="InterPro" id="IPR036259">
    <property type="entry name" value="MFS_trans_sf"/>
</dbReference>
<evidence type="ECO:0000313" key="10">
    <source>
        <dbReference type="Proteomes" id="UP000013525"/>
    </source>
</evidence>
<feature type="transmembrane region" description="Helical" evidence="7">
    <location>
        <begin position="506"/>
        <end position="528"/>
    </location>
</feature>
<feature type="transmembrane region" description="Helical" evidence="7">
    <location>
        <begin position="361"/>
        <end position="385"/>
    </location>
</feature>
<feature type="transmembrane region" description="Helical" evidence="7">
    <location>
        <begin position="152"/>
        <end position="172"/>
    </location>
</feature>
<feature type="transmembrane region" description="Helical" evidence="7">
    <location>
        <begin position="94"/>
        <end position="113"/>
    </location>
</feature>
<feature type="transmembrane region" description="Helical" evidence="7">
    <location>
        <begin position="255"/>
        <end position="274"/>
    </location>
</feature>
<comment type="caution">
    <text evidence="9">The sequence shown here is derived from an EMBL/GenBank/DDBJ whole genome shotgun (WGS) entry which is preliminary data.</text>
</comment>
<sequence>MTAPDRPPGTGVAEPSVAGRAGRREWIGLALLVLPMLTLASDLTVLFLALPTLGEELNPTASQSLWIVHVYGFLIAGFLITMGRLGDRVGSRRLMFVGATAFALLSVVAAFSSTPEMLIAARALLGIAGATLMPSLFSLLRTMFADETQRRTAIAIVFSAFSVGGAIGPLLGGALLEFFWWGSVFLVNVPPMVLLVVAGRRLLPERTAATAERNETGERGVGLDLRSVALSVAGMLAVVYAIQELAAGQEAGTGSVWPNLALVVAGAVALGLFVRRQRRLRDPLFDLALLRNRRIGASLAALLLTAIGVVGMFFLMTQYLQWVVGLTPLQAGVWTLPYVVLNVAGALLAPPLAGRMRPAVVVALGLAVTVAGAVLLYAALLVAGAGTSLPFVVAAISVVGLGQGMAMALTSDLIISSAPERDTGSAAAAQEVGGELGSALGIAAGGAVSMTIYRAALADTVPPDVPDADAAVATAGIPEGTLTAERLDSPELLGAVRDAVTLGMQAYTAAGALLVAVGGMLITVTLVLRDPGGRDDFPRDRES</sequence>
<feature type="transmembrane region" description="Helical" evidence="7">
    <location>
        <begin position="436"/>
        <end position="456"/>
    </location>
</feature>
<reference evidence="9 10" key="1">
    <citation type="journal article" date="2013" name="Genome Announc.">
        <title>Draft Genome Sequence of Rhodococcus rhodnii Strain LMG5362, a Symbiont of Rhodnius prolixus (Hemiptera, Reduviidae, Triatominae), the Principle Vector of Trypanosoma cruzi.</title>
        <authorList>
            <person name="Pachebat J.A."/>
            <person name="van Keulen G."/>
            <person name="Whitten M.M."/>
            <person name="Girdwood S."/>
            <person name="Del Sol R."/>
            <person name="Dyson P.J."/>
            <person name="Facey P.D."/>
        </authorList>
    </citation>
    <scope>NUCLEOTIDE SEQUENCE [LARGE SCALE GENOMIC DNA]</scope>
    <source>
        <strain evidence="9 10">LMG 5362</strain>
    </source>
</reference>
<feature type="transmembrane region" description="Helical" evidence="7">
    <location>
        <begin position="391"/>
        <end position="415"/>
    </location>
</feature>
<dbReference type="GO" id="GO:0022857">
    <property type="term" value="F:transmembrane transporter activity"/>
    <property type="evidence" value="ECO:0007669"/>
    <property type="project" value="InterPro"/>
</dbReference>
<dbReference type="PATRIC" id="fig|1273125.3.peg.2482"/>
<dbReference type="Pfam" id="PF07690">
    <property type="entry name" value="MFS_1"/>
    <property type="match status" value="1"/>
</dbReference>
<feature type="transmembrane region" description="Helical" evidence="7">
    <location>
        <begin position="331"/>
        <end position="349"/>
    </location>
</feature>
<dbReference type="Gene3D" id="1.20.1720.10">
    <property type="entry name" value="Multidrug resistance protein D"/>
    <property type="match status" value="1"/>
</dbReference>
<keyword evidence="2" id="KW-0813">Transport</keyword>
<evidence type="ECO:0000256" key="7">
    <source>
        <dbReference type="SAM" id="Phobius"/>
    </source>
</evidence>
<dbReference type="Proteomes" id="UP000013525">
    <property type="component" value="Unassembled WGS sequence"/>
</dbReference>
<feature type="transmembrane region" description="Helical" evidence="7">
    <location>
        <begin position="178"/>
        <end position="203"/>
    </location>
</feature>
<dbReference type="eggNOG" id="COG0477">
    <property type="taxonomic scope" value="Bacteria"/>
</dbReference>
<dbReference type="CDD" id="cd17321">
    <property type="entry name" value="MFS_MMR_MDR_like"/>
    <property type="match status" value="1"/>
</dbReference>
<evidence type="ECO:0000256" key="2">
    <source>
        <dbReference type="ARBA" id="ARBA00022448"/>
    </source>
</evidence>
<proteinExistence type="predicted"/>
<feature type="transmembrane region" description="Helical" evidence="7">
    <location>
        <begin position="119"/>
        <end position="140"/>
    </location>
</feature>
<keyword evidence="3" id="KW-1003">Cell membrane</keyword>
<keyword evidence="5 7" id="KW-1133">Transmembrane helix</keyword>
<comment type="subcellular location">
    <subcellularLocation>
        <location evidence="1">Cell membrane</location>
        <topology evidence="1">Multi-pass membrane protein</topology>
    </subcellularLocation>
</comment>
<accession>R7WLA5</accession>
<feature type="transmembrane region" description="Helical" evidence="7">
    <location>
        <begin position="26"/>
        <end position="51"/>
    </location>
</feature>
<feature type="domain" description="Major facilitator superfamily (MFS) profile" evidence="8">
    <location>
        <begin position="28"/>
        <end position="534"/>
    </location>
</feature>
<feature type="transmembrane region" description="Helical" evidence="7">
    <location>
        <begin position="63"/>
        <end position="82"/>
    </location>
</feature>
<dbReference type="GO" id="GO:0005886">
    <property type="term" value="C:plasma membrane"/>
    <property type="evidence" value="ECO:0007669"/>
    <property type="project" value="UniProtKB-SubCell"/>
</dbReference>
<organism evidence="9 10">
    <name type="scientific">Rhodococcus rhodnii LMG 5362</name>
    <dbReference type="NCBI Taxonomy" id="1273125"/>
    <lineage>
        <taxon>Bacteria</taxon>
        <taxon>Bacillati</taxon>
        <taxon>Actinomycetota</taxon>
        <taxon>Actinomycetes</taxon>
        <taxon>Mycobacteriales</taxon>
        <taxon>Nocardiaceae</taxon>
        <taxon>Rhodococcus</taxon>
    </lineage>
</organism>
<dbReference type="RefSeq" id="WP_010838649.1">
    <property type="nucleotide sequence ID" value="NZ_APMY01000076.1"/>
</dbReference>